<evidence type="ECO:0000256" key="6">
    <source>
        <dbReference type="ARBA" id="ARBA00022670"/>
    </source>
</evidence>
<evidence type="ECO:0000256" key="11">
    <source>
        <dbReference type="ARBA" id="ARBA00029811"/>
    </source>
</evidence>
<evidence type="ECO:0000256" key="13">
    <source>
        <dbReference type="SAM" id="MobiDB-lite"/>
    </source>
</evidence>
<reference evidence="17 18" key="1">
    <citation type="submission" date="2018-11" db="EMBL/GenBank/DDBJ databases">
        <title>Sequencing the genomes of 1000 actinobacteria strains.</title>
        <authorList>
            <person name="Klenk H.-P."/>
        </authorList>
    </citation>
    <scope>NUCLEOTIDE SEQUENCE [LARGE SCALE GENOMIC DNA]</scope>
    <source>
        <strain evidence="17 18">DSM 44254</strain>
    </source>
</reference>
<dbReference type="GO" id="GO:0006508">
    <property type="term" value="P:proteolysis"/>
    <property type="evidence" value="ECO:0007669"/>
    <property type="project" value="UniProtKB-KW"/>
</dbReference>
<evidence type="ECO:0000259" key="15">
    <source>
        <dbReference type="Pfam" id="PF01433"/>
    </source>
</evidence>
<evidence type="ECO:0000256" key="1">
    <source>
        <dbReference type="ARBA" id="ARBA00000098"/>
    </source>
</evidence>
<evidence type="ECO:0000256" key="3">
    <source>
        <dbReference type="ARBA" id="ARBA00010136"/>
    </source>
</evidence>
<dbReference type="InterPro" id="IPR014782">
    <property type="entry name" value="Peptidase_M1_dom"/>
</dbReference>
<evidence type="ECO:0000256" key="9">
    <source>
        <dbReference type="ARBA" id="ARBA00022833"/>
    </source>
</evidence>
<dbReference type="PANTHER" id="PTHR11533">
    <property type="entry name" value="PROTEASE M1 ZINC METALLOPROTEASE"/>
    <property type="match status" value="1"/>
</dbReference>
<dbReference type="GO" id="GO:0008237">
    <property type="term" value="F:metallopeptidase activity"/>
    <property type="evidence" value="ECO:0007669"/>
    <property type="project" value="UniProtKB-KW"/>
</dbReference>
<dbReference type="Gene3D" id="1.10.390.10">
    <property type="entry name" value="Neutral Protease Domain 2"/>
    <property type="match status" value="1"/>
</dbReference>
<dbReference type="Proteomes" id="UP000272400">
    <property type="component" value="Unassembled WGS sequence"/>
</dbReference>
<organism evidence="17 18">
    <name type="scientific">Actinocorallia herbida</name>
    <dbReference type="NCBI Taxonomy" id="58109"/>
    <lineage>
        <taxon>Bacteria</taxon>
        <taxon>Bacillati</taxon>
        <taxon>Actinomycetota</taxon>
        <taxon>Actinomycetes</taxon>
        <taxon>Streptosporangiales</taxon>
        <taxon>Thermomonosporaceae</taxon>
        <taxon>Actinocorallia</taxon>
    </lineage>
</organism>
<protein>
    <recommendedName>
        <fullName evidence="5">Aminopeptidase N</fullName>
        <ecNumber evidence="4">3.4.11.2</ecNumber>
    </recommendedName>
    <alternativeName>
        <fullName evidence="11">Alanine aminopeptidase</fullName>
    </alternativeName>
    <alternativeName>
        <fullName evidence="12">Lysyl aminopeptidase</fullName>
    </alternativeName>
</protein>
<dbReference type="GO" id="GO:0016285">
    <property type="term" value="F:alanyl aminopeptidase activity"/>
    <property type="evidence" value="ECO:0007669"/>
    <property type="project" value="UniProtKB-EC"/>
</dbReference>
<dbReference type="EMBL" id="RJKE01000001">
    <property type="protein sequence ID" value="ROO82794.1"/>
    <property type="molecule type" value="Genomic_DNA"/>
</dbReference>
<dbReference type="PROSITE" id="PS51257">
    <property type="entry name" value="PROKAR_LIPOPROTEIN"/>
    <property type="match status" value="1"/>
</dbReference>
<dbReference type="Pfam" id="PF01433">
    <property type="entry name" value="Peptidase_M1"/>
    <property type="match status" value="1"/>
</dbReference>
<evidence type="ECO:0000256" key="10">
    <source>
        <dbReference type="ARBA" id="ARBA00023049"/>
    </source>
</evidence>
<keyword evidence="14" id="KW-0732">Signal</keyword>
<dbReference type="PANTHER" id="PTHR11533:SF297">
    <property type="entry name" value="AMINOPEPTIDASE N"/>
    <property type="match status" value="1"/>
</dbReference>
<comment type="similarity">
    <text evidence="3">Belongs to the peptidase M1 family.</text>
</comment>
<dbReference type="EC" id="3.4.11.2" evidence="4"/>
<gene>
    <name evidence="17" type="ORF">EDD29_0278</name>
</gene>
<feature type="compositionally biased region" description="Low complexity" evidence="13">
    <location>
        <begin position="39"/>
        <end position="56"/>
    </location>
</feature>
<feature type="domain" description="Peptidase M1 membrane alanine aminopeptidase" evidence="15">
    <location>
        <begin position="344"/>
        <end position="486"/>
    </location>
</feature>
<evidence type="ECO:0000256" key="2">
    <source>
        <dbReference type="ARBA" id="ARBA00001947"/>
    </source>
</evidence>
<keyword evidence="18" id="KW-1185">Reference proteome</keyword>
<dbReference type="CDD" id="cd09603">
    <property type="entry name" value="M1_APN_like"/>
    <property type="match status" value="1"/>
</dbReference>
<dbReference type="InterPro" id="IPR045357">
    <property type="entry name" value="Aminopeptidase_N-like_N"/>
</dbReference>
<accession>A0A3N1CNQ0</accession>
<dbReference type="AlphaFoldDB" id="A0A3N1CNQ0"/>
<keyword evidence="6" id="KW-0645">Protease</keyword>
<evidence type="ECO:0000256" key="12">
    <source>
        <dbReference type="ARBA" id="ARBA00031533"/>
    </source>
</evidence>
<comment type="caution">
    <text evidence="17">The sequence shown here is derived from an EMBL/GenBank/DDBJ whole genome shotgun (WGS) entry which is preliminary data.</text>
</comment>
<evidence type="ECO:0000256" key="5">
    <source>
        <dbReference type="ARBA" id="ARBA00015611"/>
    </source>
</evidence>
<dbReference type="RefSeq" id="WP_246052449.1">
    <property type="nucleotide sequence ID" value="NZ_RJKE01000001.1"/>
</dbReference>
<evidence type="ECO:0000313" key="18">
    <source>
        <dbReference type="Proteomes" id="UP000272400"/>
    </source>
</evidence>
<evidence type="ECO:0000259" key="16">
    <source>
        <dbReference type="Pfam" id="PF17900"/>
    </source>
</evidence>
<evidence type="ECO:0000256" key="8">
    <source>
        <dbReference type="ARBA" id="ARBA00022801"/>
    </source>
</evidence>
<keyword evidence="9" id="KW-0862">Zinc</keyword>
<dbReference type="SUPFAM" id="SSF63737">
    <property type="entry name" value="Leukotriene A4 hydrolase N-terminal domain"/>
    <property type="match status" value="1"/>
</dbReference>
<dbReference type="InterPro" id="IPR001930">
    <property type="entry name" value="Peptidase_M1"/>
</dbReference>
<evidence type="ECO:0000256" key="7">
    <source>
        <dbReference type="ARBA" id="ARBA00022723"/>
    </source>
</evidence>
<evidence type="ECO:0000313" key="17">
    <source>
        <dbReference type="EMBL" id="ROO82794.1"/>
    </source>
</evidence>
<evidence type="ECO:0000256" key="4">
    <source>
        <dbReference type="ARBA" id="ARBA00012564"/>
    </source>
</evidence>
<sequence>MPFPRASRRAAAVVTLTALTAASACQLPGGDPPPPAPPTGASTAPAAGPIAGNGPNQEPLQATRDGAGDPYVPTDGNGGYDVQNYALDLTVDPGKPAKTLDAVATIRARATQDMVEFNLDLTGLDVSSVKVDGKDSKFVRAGSELTVSPAATIAGGRDFTVRVAYSGTPQAVNDPILGQYGWIKTPDGVSAACQPSGAHTWFPGNDHPGDKATFAITLTVPKGLTAISNGERGKVTDKGGFSTVTWKADQPMATYLAMISVGKFKVKEGLTKGGIPILVAVDDTVRSPSVDEFYRMKADITDAWAKIFGPYPFGSTGGVIDNAAVGFALESQTRSIYGDFAPGESIIAHELAHQWFGDSVGVTRWQDIWLNEGFASYAEWIWSEQQGGMTAEEFFTTRYNEPENSQSWLVPTGDPGRERMFDGFGVYERGAMTLHALRKRIGDDRFFTLLRTWAADHQYGNATTEEFVELAERISQTELTEFFNAWLYGTVRPAL</sequence>
<dbReference type="Pfam" id="PF17900">
    <property type="entry name" value="Peptidase_M1_N"/>
    <property type="match status" value="1"/>
</dbReference>
<dbReference type="SUPFAM" id="SSF55486">
    <property type="entry name" value="Metalloproteases ('zincins'), catalytic domain"/>
    <property type="match status" value="1"/>
</dbReference>
<evidence type="ECO:0000256" key="14">
    <source>
        <dbReference type="SAM" id="SignalP"/>
    </source>
</evidence>
<dbReference type="PRINTS" id="PR00756">
    <property type="entry name" value="ALADIPTASE"/>
</dbReference>
<dbReference type="GO" id="GO:0008270">
    <property type="term" value="F:zinc ion binding"/>
    <property type="evidence" value="ECO:0007669"/>
    <property type="project" value="InterPro"/>
</dbReference>
<name>A0A3N1CNQ0_9ACTN</name>
<keyword evidence="10" id="KW-0482">Metalloprotease</keyword>
<dbReference type="Gene3D" id="2.60.40.1730">
    <property type="entry name" value="tricorn interacting facor f3 domain"/>
    <property type="match status" value="1"/>
</dbReference>
<proteinExistence type="inferred from homology"/>
<comment type="catalytic activity">
    <reaction evidence="1">
        <text>Release of an N-terminal amino acid, Xaa-|-Yaa- from a peptide, amide or arylamide. Xaa is preferably Ala, but may be most amino acids including Pro (slow action). When a terminal hydrophobic residue is followed by a prolyl residue, the two may be released as an intact Xaa-Pro dipeptide.</text>
        <dbReference type="EC" id="3.4.11.2"/>
    </reaction>
</comment>
<dbReference type="InterPro" id="IPR027268">
    <property type="entry name" value="Peptidase_M4/M1_CTD_sf"/>
</dbReference>
<feature type="domain" description="Aminopeptidase N-like N-terminal" evidence="16">
    <location>
        <begin position="84"/>
        <end position="256"/>
    </location>
</feature>
<feature type="chain" id="PRO_5018107495" description="Aminopeptidase N" evidence="14">
    <location>
        <begin position="25"/>
        <end position="495"/>
    </location>
</feature>
<keyword evidence="7" id="KW-0479">Metal-binding</keyword>
<keyword evidence="8" id="KW-0378">Hydrolase</keyword>
<feature type="signal peptide" evidence="14">
    <location>
        <begin position="1"/>
        <end position="24"/>
    </location>
</feature>
<dbReference type="InterPro" id="IPR042097">
    <property type="entry name" value="Aminopeptidase_N-like_N_sf"/>
</dbReference>
<comment type="cofactor">
    <cofactor evidence="2">
        <name>Zn(2+)</name>
        <dbReference type="ChEBI" id="CHEBI:29105"/>
    </cofactor>
</comment>
<dbReference type="InterPro" id="IPR050344">
    <property type="entry name" value="Peptidase_M1_aminopeptidases"/>
</dbReference>
<feature type="region of interest" description="Disordered" evidence="13">
    <location>
        <begin position="25"/>
        <end position="79"/>
    </location>
</feature>